<feature type="transmembrane region" description="Helical" evidence="7">
    <location>
        <begin position="81"/>
        <end position="105"/>
    </location>
</feature>
<comment type="subcellular location">
    <subcellularLocation>
        <location evidence="1">Endomembrane system</location>
        <topology evidence="1">Multi-pass membrane protein</topology>
    </subcellularLocation>
</comment>
<dbReference type="OrthoDB" id="9808458at2"/>
<evidence type="ECO:0000256" key="4">
    <source>
        <dbReference type="ARBA" id="ARBA00022692"/>
    </source>
</evidence>
<keyword evidence="5 7" id="KW-1133">Transmembrane helix</keyword>
<comment type="similarity">
    <text evidence="2">Belongs to the nucleobase:cation symporter-2 (NCS2) (TC 2.A.40) family. Azg-like subfamily.</text>
</comment>
<dbReference type="InterPro" id="IPR006043">
    <property type="entry name" value="NCS2"/>
</dbReference>
<dbReference type="PANTHER" id="PTHR43337">
    <property type="entry name" value="XANTHINE/URACIL PERMEASE C887.17-RELATED"/>
    <property type="match status" value="1"/>
</dbReference>
<dbReference type="EMBL" id="CP025057">
    <property type="protein sequence ID" value="AUB32145.1"/>
    <property type="molecule type" value="Genomic_DNA"/>
</dbReference>
<evidence type="ECO:0000256" key="6">
    <source>
        <dbReference type="ARBA" id="ARBA00023136"/>
    </source>
</evidence>
<keyword evidence="6 7" id="KW-0472">Membrane</keyword>
<evidence type="ECO:0000256" key="7">
    <source>
        <dbReference type="SAM" id="Phobius"/>
    </source>
</evidence>
<dbReference type="KEGG" id="sfz:SFLOR_v1c10990"/>
<evidence type="ECO:0000256" key="5">
    <source>
        <dbReference type="ARBA" id="ARBA00022989"/>
    </source>
</evidence>
<evidence type="ECO:0000313" key="9">
    <source>
        <dbReference type="Proteomes" id="UP000231823"/>
    </source>
</evidence>
<accession>A0A2K8SFL5</accession>
<dbReference type="RefSeq" id="WP_100917091.1">
    <property type="nucleotide sequence ID" value="NZ_CP025057.1"/>
</dbReference>
<keyword evidence="4 7" id="KW-0812">Transmembrane</keyword>
<evidence type="ECO:0000313" key="8">
    <source>
        <dbReference type="EMBL" id="AUB32145.1"/>
    </source>
</evidence>
<dbReference type="Pfam" id="PF00860">
    <property type="entry name" value="Xan_ur_permease"/>
    <property type="match status" value="1"/>
</dbReference>
<protein>
    <submittedName>
        <fullName evidence="8">Xanthine/uracil permease</fullName>
    </submittedName>
</protein>
<reference evidence="8 9" key="1">
    <citation type="submission" date="2017-12" db="EMBL/GenBank/DDBJ databases">
        <title>Complete genome sequence of Spiroplasma floricola 23-6 (ATCC 29989).</title>
        <authorList>
            <person name="Tsai Y.-M."/>
            <person name="Wu P.-S."/>
            <person name="Lo W.-S."/>
            <person name="Kuo C.-H."/>
        </authorList>
    </citation>
    <scope>NUCLEOTIDE SEQUENCE [LARGE SCALE GENOMIC DNA]</scope>
    <source>
        <strain evidence="8 9">23-6</strain>
    </source>
</reference>
<gene>
    <name evidence="8" type="primary">pbuG</name>
    <name evidence="8" type="ORF">SFLOR_v1c10990</name>
</gene>
<dbReference type="GO" id="GO:0005345">
    <property type="term" value="F:purine nucleobase transmembrane transporter activity"/>
    <property type="evidence" value="ECO:0007669"/>
    <property type="project" value="TreeGrafter"/>
</dbReference>
<feature type="transmembrane region" description="Helical" evidence="7">
    <location>
        <begin position="373"/>
        <end position="393"/>
    </location>
</feature>
<evidence type="ECO:0000256" key="1">
    <source>
        <dbReference type="ARBA" id="ARBA00004127"/>
    </source>
</evidence>
<organism evidence="8 9">
    <name type="scientific">Spiroplasma floricola 23-6</name>
    <dbReference type="NCBI Taxonomy" id="1336749"/>
    <lineage>
        <taxon>Bacteria</taxon>
        <taxon>Bacillati</taxon>
        <taxon>Mycoplasmatota</taxon>
        <taxon>Mollicutes</taxon>
        <taxon>Entomoplasmatales</taxon>
        <taxon>Spiroplasmataceae</taxon>
        <taxon>Spiroplasma</taxon>
    </lineage>
</organism>
<feature type="transmembrane region" description="Helical" evidence="7">
    <location>
        <begin position="228"/>
        <end position="246"/>
    </location>
</feature>
<dbReference type="InterPro" id="IPR045018">
    <property type="entry name" value="Azg-like"/>
</dbReference>
<feature type="transmembrane region" description="Helical" evidence="7">
    <location>
        <begin position="41"/>
        <end position="61"/>
    </location>
</feature>
<keyword evidence="9" id="KW-1185">Reference proteome</keyword>
<evidence type="ECO:0000256" key="3">
    <source>
        <dbReference type="ARBA" id="ARBA00022448"/>
    </source>
</evidence>
<dbReference type="PANTHER" id="PTHR43337:SF1">
    <property type="entry name" value="XANTHINE_URACIL PERMEASE C887.17-RELATED"/>
    <property type="match status" value="1"/>
</dbReference>
<feature type="transmembrane region" description="Helical" evidence="7">
    <location>
        <begin position="399"/>
        <end position="416"/>
    </location>
</feature>
<dbReference type="Proteomes" id="UP000231823">
    <property type="component" value="Chromosome"/>
</dbReference>
<dbReference type="GO" id="GO:0012505">
    <property type="term" value="C:endomembrane system"/>
    <property type="evidence" value="ECO:0007669"/>
    <property type="project" value="UniProtKB-SubCell"/>
</dbReference>
<dbReference type="GO" id="GO:0005886">
    <property type="term" value="C:plasma membrane"/>
    <property type="evidence" value="ECO:0007669"/>
    <property type="project" value="TreeGrafter"/>
</dbReference>
<evidence type="ECO:0000256" key="2">
    <source>
        <dbReference type="ARBA" id="ARBA00005697"/>
    </source>
</evidence>
<feature type="transmembrane region" description="Helical" evidence="7">
    <location>
        <begin position="296"/>
        <end position="318"/>
    </location>
</feature>
<feature type="transmembrane region" description="Helical" evidence="7">
    <location>
        <begin position="428"/>
        <end position="454"/>
    </location>
</feature>
<sequence length="487" mass="52090">MNIKENNFKGEKGKDSLIVSNNPIAKYFGFGKMKTTFKKEIIGGISTLLSMIYILSVEPGILSGAQSINDSNSFMNADGVFLATAIMSFLATFVMGIAANVPIALAPSMGVNAMFTFSVANSGGLGYEGALIATSISGIMFCIISVTKLRTLIIKSLPKSLHLAIGVGIGFFIAYVGIANIGWVQKSEGGLPIAELSNFKLNYPEIILGSIVLLTAIFLNFKKFFAPVAVVMVIGFIIAIILANTIDNHAINQSFGSAKWDSNKWNYAKLFKGFASNISSTWSEFTNTKIWSNPTMYVSIFVFIILTFFDATGTITAVNVEMNRESGVESDIPQRALIIDGASTIVGASIGVSNIACYAESCVGVSQGARTGFASLVTSMGLLLSIVIFPIFQMMPSCITGAATVFIGTVVIKSITGIEWNKPEMAIAAFFSILFMIITYNIANGIALAIIAYTVGSMATGKLKEIGPVIWSLDVIFILYFIANSFI</sequence>
<dbReference type="AlphaFoldDB" id="A0A2K8SFL5"/>
<feature type="transmembrane region" description="Helical" evidence="7">
    <location>
        <begin position="203"/>
        <end position="221"/>
    </location>
</feature>
<feature type="transmembrane region" description="Helical" evidence="7">
    <location>
        <begin position="466"/>
        <end position="483"/>
    </location>
</feature>
<feature type="transmembrane region" description="Helical" evidence="7">
    <location>
        <begin position="125"/>
        <end position="149"/>
    </location>
</feature>
<feature type="transmembrane region" description="Helical" evidence="7">
    <location>
        <begin position="161"/>
        <end position="183"/>
    </location>
</feature>
<name>A0A2K8SFL5_9MOLU</name>
<proteinExistence type="inferred from homology"/>
<keyword evidence="3" id="KW-0813">Transport</keyword>